<evidence type="ECO:0000256" key="6">
    <source>
        <dbReference type="ARBA" id="ARBA00023141"/>
    </source>
</evidence>
<dbReference type="Pfam" id="PF01202">
    <property type="entry name" value="SKI"/>
    <property type="match status" value="1"/>
</dbReference>
<dbReference type="GO" id="GO:0008652">
    <property type="term" value="P:amino acid biosynthetic process"/>
    <property type="evidence" value="ECO:0007669"/>
    <property type="project" value="UniProtKB-KW"/>
</dbReference>
<feature type="binding site" evidence="7">
    <location>
        <position position="169"/>
    </location>
    <ligand>
        <name>substrate</name>
    </ligand>
</feature>
<dbReference type="GO" id="GO:0009423">
    <property type="term" value="P:chorismate biosynthetic process"/>
    <property type="evidence" value="ECO:0007669"/>
    <property type="project" value="UniProtKB-UniRule"/>
</dbReference>
<dbReference type="PANTHER" id="PTHR21087">
    <property type="entry name" value="SHIKIMATE KINASE"/>
    <property type="match status" value="1"/>
</dbReference>
<dbReference type="Proteomes" id="UP001143309">
    <property type="component" value="Unassembled WGS sequence"/>
</dbReference>
<keyword evidence="10" id="KW-1185">Reference proteome</keyword>
<evidence type="ECO:0000256" key="8">
    <source>
        <dbReference type="SAM" id="MobiDB-lite"/>
    </source>
</evidence>
<reference evidence="9" key="1">
    <citation type="journal article" date="2014" name="Int. J. Syst. Evol. Microbiol.">
        <title>Complete genome sequence of Corynebacterium casei LMG S-19264T (=DSM 44701T), isolated from a smear-ripened cheese.</title>
        <authorList>
            <consortium name="US DOE Joint Genome Institute (JGI-PGF)"/>
            <person name="Walter F."/>
            <person name="Albersmeier A."/>
            <person name="Kalinowski J."/>
            <person name="Ruckert C."/>
        </authorList>
    </citation>
    <scope>NUCLEOTIDE SEQUENCE</scope>
    <source>
        <strain evidence="9">VKM B-2748</strain>
    </source>
</reference>
<comment type="function">
    <text evidence="7">Catalyzes the specific phosphorylation of the 3-hydroxyl group of shikimic acid using ATP as a cosubstrate.</text>
</comment>
<feature type="binding site" evidence="7">
    <location>
        <position position="47"/>
    </location>
    <ligand>
        <name>Mg(2+)</name>
        <dbReference type="ChEBI" id="CHEBI:18420"/>
    </ligand>
</feature>
<dbReference type="HAMAP" id="MF_00109">
    <property type="entry name" value="Shikimate_kinase"/>
    <property type="match status" value="1"/>
</dbReference>
<organism evidence="9 10">
    <name type="scientific">Methylopila turkensis</name>
    <dbReference type="NCBI Taxonomy" id="1437816"/>
    <lineage>
        <taxon>Bacteria</taxon>
        <taxon>Pseudomonadati</taxon>
        <taxon>Pseudomonadota</taxon>
        <taxon>Alphaproteobacteria</taxon>
        <taxon>Hyphomicrobiales</taxon>
        <taxon>Methylopilaceae</taxon>
        <taxon>Methylopila</taxon>
    </lineage>
</organism>
<keyword evidence="7" id="KW-0479">Metal-binding</keyword>
<keyword evidence="4 7" id="KW-0418">Kinase</keyword>
<dbReference type="CDD" id="cd00464">
    <property type="entry name" value="SK"/>
    <property type="match status" value="1"/>
</dbReference>
<proteinExistence type="inferred from homology"/>
<dbReference type="GO" id="GO:0004765">
    <property type="term" value="F:shikimate kinase activity"/>
    <property type="evidence" value="ECO:0007669"/>
    <property type="project" value="UniProtKB-UniRule"/>
</dbReference>
<feature type="binding site" evidence="7">
    <location>
        <position position="90"/>
    </location>
    <ligand>
        <name>substrate</name>
    </ligand>
</feature>
<comment type="caution">
    <text evidence="7">Lacks conserved residue(s) required for the propagation of feature annotation.</text>
</comment>
<dbReference type="InterPro" id="IPR000623">
    <property type="entry name" value="Shikimate_kinase/TSH1"/>
</dbReference>
<dbReference type="GO" id="GO:0000287">
    <property type="term" value="F:magnesium ion binding"/>
    <property type="evidence" value="ECO:0007669"/>
    <property type="project" value="UniProtKB-UniRule"/>
</dbReference>
<keyword evidence="6 7" id="KW-0057">Aromatic amino acid biosynthesis</keyword>
<dbReference type="SUPFAM" id="SSF52540">
    <property type="entry name" value="P-loop containing nucleoside triphosphate hydrolases"/>
    <property type="match status" value="1"/>
</dbReference>
<dbReference type="Gene3D" id="3.40.50.300">
    <property type="entry name" value="P-loop containing nucleotide triphosphate hydrolases"/>
    <property type="match status" value="1"/>
</dbReference>
<keyword evidence="7" id="KW-0963">Cytoplasm</keyword>
<feature type="binding site" evidence="7">
    <location>
        <begin position="43"/>
        <end position="48"/>
    </location>
    <ligand>
        <name>ATP</name>
        <dbReference type="ChEBI" id="CHEBI:30616"/>
    </ligand>
</feature>
<feature type="region of interest" description="Disordered" evidence="8">
    <location>
        <begin position="1"/>
        <end position="26"/>
    </location>
</feature>
<feature type="binding site" evidence="7">
    <location>
        <position position="150"/>
    </location>
    <ligand>
        <name>ATP</name>
        <dbReference type="ChEBI" id="CHEBI:30616"/>
    </ligand>
</feature>
<comment type="caution">
    <text evidence="9">The sequence shown here is derived from an EMBL/GenBank/DDBJ whole genome shotgun (WGS) entry which is preliminary data.</text>
</comment>
<dbReference type="GO" id="GO:0009073">
    <property type="term" value="P:aromatic amino acid family biosynthetic process"/>
    <property type="evidence" value="ECO:0007669"/>
    <property type="project" value="UniProtKB-KW"/>
</dbReference>
<evidence type="ECO:0000256" key="3">
    <source>
        <dbReference type="ARBA" id="ARBA00022741"/>
    </source>
</evidence>
<comment type="cofactor">
    <cofactor evidence="7">
        <name>Mg(2+)</name>
        <dbReference type="ChEBI" id="CHEBI:18420"/>
    </cofactor>
    <text evidence="7">Binds 1 Mg(2+) ion per subunit.</text>
</comment>
<gene>
    <name evidence="7 9" type="primary">aroK</name>
    <name evidence="9" type="ORF">GCM10008174_19860</name>
</gene>
<dbReference type="InterPro" id="IPR027417">
    <property type="entry name" value="P-loop_NTPase"/>
</dbReference>
<protein>
    <recommendedName>
        <fullName evidence="7">Shikimate kinase</fullName>
        <shortName evidence="7">SK</shortName>
        <ecNumber evidence="7">2.7.1.71</ecNumber>
    </recommendedName>
</protein>
<dbReference type="PRINTS" id="PR01100">
    <property type="entry name" value="SHIKIMTKNASE"/>
</dbReference>
<comment type="subunit">
    <text evidence="7">Monomer.</text>
</comment>
<dbReference type="EMBL" id="BSFL01000002">
    <property type="protein sequence ID" value="GLK80245.1"/>
    <property type="molecule type" value="Genomic_DNA"/>
</dbReference>
<dbReference type="EC" id="2.7.1.71" evidence="7"/>
<evidence type="ECO:0000256" key="5">
    <source>
        <dbReference type="ARBA" id="ARBA00022840"/>
    </source>
</evidence>
<reference evidence="9" key="2">
    <citation type="submission" date="2023-01" db="EMBL/GenBank/DDBJ databases">
        <authorList>
            <person name="Sun Q."/>
            <person name="Evtushenko L."/>
        </authorList>
    </citation>
    <scope>NUCLEOTIDE SEQUENCE</scope>
    <source>
        <strain evidence="9">VKM B-2748</strain>
    </source>
</reference>
<keyword evidence="7" id="KW-0460">Magnesium</keyword>
<dbReference type="InterPro" id="IPR031322">
    <property type="entry name" value="Shikimate/glucono_kinase"/>
</dbReference>
<dbReference type="PANTHER" id="PTHR21087:SF16">
    <property type="entry name" value="SHIKIMATE KINASE 1, CHLOROPLASTIC"/>
    <property type="match status" value="1"/>
</dbReference>
<evidence type="ECO:0000256" key="2">
    <source>
        <dbReference type="ARBA" id="ARBA00022679"/>
    </source>
</evidence>
<keyword evidence="3 7" id="KW-0547">Nucleotide-binding</keyword>
<comment type="pathway">
    <text evidence="7">Metabolic intermediate biosynthesis; chorismate biosynthesis; chorismate from D-erythrose 4-phosphate and phosphoenolpyruvate: step 5/7.</text>
</comment>
<evidence type="ECO:0000256" key="7">
    <source>
        <dbReference type="HAMAP-Rule" id="MF_00109"/>
    </source>
</evidence>
<name>A0A9W6N7B2_9HYPH</name>
<dbReference type="GO" id="GO:0005829">
    <property type="term" value="C:cytosol"/>
    <property type="evidence" value="ECO:0007669"/>
    <property type="project" value="TreeGrafter"/>
</dbReference>
<accession>A0A9W6N7B2</accession>
<evidence type="ECO:0000313" key="10">
    <source>
        <dbReference type="Proteomes" id="UP001143309"/>
    </source>
</evidence>
<dbReference type="RefSeq" id="WP_428981251.1">
    <property type="nucleotide sequence ID" value="NZ_BSFL01000002.1"/>
</dbReference>
<comment type="catalytic activity">
    <reaction evidence="7">
        <text>shikimate + ATP = 3-phosphoshikimate + ADP + H(+)</text>
        <dbReference type="Rhea" id="RHEA:13121"/>
        <dbReference type="ChEBI" id="CHEBI:15378"/>
        <dbReference type="ChEBI" id="CHEBI:30616"/>
        <dbReference type="ChEBI" id="CHEBI:36208"/>
        <dbReference type="ChEBI" id="CHEBI:145989"/>
        <dbReference type="ChEBI" id="CHEBI:456216"/>
        <dbReference type="EC" id="2.7.1.71"/>
    </reaction>
</comment>
<dbReference type="GO" id="GO:0005524">
    <property type="term" value="F:ATP binding"/>
    <property type="evidence" value="ECO:0007669"/>
    <property type="project" value="UniProtKB-UniRule"/>
</dbReference>
<evidence type="ECO:0000256" key="4">
    <source>
        <dbReference type="ARBA" id="ARBA00022777"/>
    </source>
</evidence>
<sequence>MGAATEHLADHGAGRRAEGARQPDAGVRSALGNRSIVLVGMMGAGKSSVGRRLAQALDLPFLDADTEIEAAAGGMTIPEIFAVHGEPHFREKEARVVARLLENGPQVLATGGGAWLSEDTRRRVAEAGVSIWLKADVEVLLKRVRKRSNRPLLASADPEATLRALVAARYPVYALADITVVSRDAPHEHVIADVIAALKRALAPAAPDEEPI</sequence>
<evidence type="ECO:0000256" key="1">
    <source>
        <dbReference type="ARBA" id="ARBA00022605"/>
    </source>
</evidence>
<keyword evidence="2 7" id="KW-0808">Transferase</keyword>
<evidence type="ECO:0000313" key="9">
    <source>
        <dbReference type="EMBL" id="GLK80245.1"/>
    </source>
</evidence>
<dbReference type="AlphaFoldDB" id="A0A9W6N7B2"/>
<feature type="compositionally biased region" description="Basic and acidic residues" evidence="8">
    <location>
        <begin position="7"/>
        <end position="21"/>
    </location>
</feature>
<feature type="binding site" evidence="7">
    <location>
        <position position="65"/>
    </location>
    <ligand>
        <name>substrate</name>
    </ligand>
</feature>
<feature type="binding site" evidence="7">
    <location>
        <position position="112"/>
    </location>
    <ligand>
        <name>substrate</name>
    </ligand>
</feature>
<comment type="subcellular location">
    <subcellularLocation>
        <location evidence="7">Cytoplasm</location>
    </subcellularLocation>
</comment>
<keyword evidence="1 7" id="KW-0028">Amino-acid biosynthesis</keyword>
<dbReference type="NCBIfam" id="NF010552">
    <property type="entry name" value="PRK13946.1"/>
    <property type="match status" value="1"/>
</dbReference>
<keyword evidence="5 7" id="KW-0067">ATP-binding</keyword>
<comment type="similarity">
    <text evidence="7">Belongs to the shikimate kinase family.</text>
</comment>